<evidence type="ECO:0000256" key="3">
    <source>
        <dbReference type="ARBA" id="ARBA00023163"/>
    </source>
</evidence>
<dbReference type="InterPro" id="IPR000843">
    <property type="entry name" value="HTH_LacI"/>
</dbReference>
<evidence type="ECO:0000313" key="7">
    <source>
        <dbReference type="Proteomes" id="UP000002484"/>
    </source>
</evidence>
<evidence type="ECO:0000259" key="5">
    <source>
        <dbReference type="PROSITE" id="PS50932"/>
    </source>
</evidence>
<dbReference type="InParanoid" id="E3IX03"/>
<dbReference type="InterPro" id="IPR028082">
    <property type="entry name" value="Peripla_BP_I"/>
</dbReference>
<feature type="region of interest" description="Disordered" evidence="4">
    <location>
        <begin position="1"/>
        <end position="21"/>
    </location>
</feature>
<dbReference type="Gene3D" id="3.40.50.2300">
    <property type="match status" value="2"/>
</dbReference>
<evidence type="ECO:0000256" key="4">
    <source>
        <dbReference type="SAM" id="MobiDB-lite"/>
    </source>
</evidence>
<dbReference type="InterPro" id="IPR046335">
    <property type="entry name" value="LacI/GalR-like_sensor"/>
</dbReference>
<evidence type="ECO:0000313" key="6">
    <source>
        <dbReference type="EMBL" id="ADP83775.1"/>
    </source>
</evidence>
<dbReference type="HOGENOM" id="CLU_037628_6_1_11"/>
<dbReference type="SMART" id="SM00354">
    <property type="entry name" value="HTH_LACI"/>
    <property type="match status" value="1"/>
</dbReference>
<keyword evidence="2" id="KW-0238">DNA-binding</keyword>
<dbReference type="PANTHER" id="PTHR30146">
    <property type="entry name" value="LACI-RELATED TRANSCRIPTIONAL REPRESSOR"/>
    <property type="match status" value="1"/>
</dbReference>
<dbReference type="GO" id="GO:0000976">
    <property type="term" value="F:transcription cis-regulatory region binding"/>
    <property type="evidence" value="ECO:0007669"/>
    <property type="project" value="TreeGrafter"/>
</dbReference>
<dbReference type="SUPFAM" id="SSF53822">
    <property type="entry name" value="Periplasmic binding protein-like I"/>
    <property type="match status" value="1"/>
</dbReference>
<organism evidence="6 7">
    <name type="scientific">Pseudofrankia inefficax (strain DSM 45817 / CECT 9037 / DDB 130130 / EuI1c)</name>
    <name type="common">Frankia inefficax</name>
    <dbReference type="NCBI Taxonomy" id="298654"/>
    <lineage>
        <taxon>Bacteria</taxon>
        <taxon>Bacillati</taxon>
        <taxon>Actinomycetota</taxon>
        <taxon>Actinomycetes</taxon>
        <taxon>Frankiales</taxon>
        <taxon>Frankiaceae</taxon>
        <taxon>Pseudofrankia</taxon>
    </lineage>
</organism>
<protein>
    <submittedName>
        <fullName evidence="6">Transcriptional regulator, LacI family</fullName>
    </submittedName>
</protein>
<dbReference type="STRING" id="298654.FraEuI1c_5791"/>
<feature type="compositionally biased region" description="Gly residues" evidence="4">
    <location>
        <begin position="1"/>
        <end position="18"/>
    </location>
</feature>
<dbReference type="InterPro" id="IPR010982">
    <property type="entry name" value="Lambda_DNA-bd_dom_sf"/>
</dbReference>
<dbReference type="EMBL" id="CP002299">
    <property type="protein sequence ID" value="ADP83775.1"/>
    <property type="molecule type" value="Genomic_DNA"/>
</dbReference>
<evidence type="ECO:0000256" key="2">
    <source>
        <dbReference type="ARBA" id="ARBA00023125"/>
    </source>
</evidence>
<keyword evidence="1" id="KW-0805">Transcription regulation</keyword>
<dbReference type="PROSITE" id="PS50932">
    <property type="entry name" value="HTH_LACI_2"/>
    <property type="match status" value="1"/>
</dbReference>
<name>E3IX03_PSEI1</name>
<evidence type="ECO:0000256" key="1">
    <source>
        <dbReference type="ARBA" id="ARBA00023015"/>
    </source>
</evidence>
<dbReference type="Proteomes" id="UP000002484">
    <property type="component" value="Chromosome"/>
</dbReference>
<dbReference type="PROSITE" id="PS00356">
    <property type="entry name" value="HTH_LACI_1"/>
    <property type="match status" value="1"/>
</dbReference>
<dbReference type="AlphaFoldDB" id="E3IX03"/>
<dbReference type="GO" id="GO:0003700">
    <property type="term" value="F:DNA-binding transcription factor activity"/>
    <property type="evidence" value="ECO:0007669"/>
    <property type="project" value="TreeGrafter"/>
</dbReference>
<dbReference type="eggNOG" id="COG1609">
    <property type="taxonomic scope" value="Bacteria"/>
</dbReference>
<dbReference type="Pfam" id="PF13377">
    <property type="entry name" value="Peripla_BP_3"/>
    <property type="match status" value="1"/>
</dbReference>
<dbReference type="CDD" id="cd01392">
    <property type="entry name" value="HTH_LacI"/>
    <property type="match status" value="1"/>
</dbReference>
<gene>
    <name evidence="6" type="ordered locus">FraEuI1c_5791</name>
</gene>
<dbReference type="SUPFAM" id="SSF47413">
    <property type="entry name" value="lambda repressor-like DNA-binding domains"/>
    <property type="match status" value="1"/>
</dbReference>
<proteinExistence type="predicted"/>
<reference evidence="6 7" key="1">
    <citation type="submission" date="2010-10" db="EMBL/GenBank/DDBJ databases">
        <title>Complete sequence of Frankia sp. EuI1c.</title>
        <authorList>
            <consortium name="US DOE Joint Genome Institute"/>
            <person name="Lucas S."/>
            <person name="Copeland A."/>
            <person name="Lapidus A."/>
            <person name="Cheng J.-F."/>
            <person name="Bruce D."/>
            <person name="Goodwin L."/>
            <person name="Pitluck S."/>
            <person name="Chertkov O."/>
            <person name="Detter J.C."/>
            <person name="Han C."/>
            <person name="Tapia R."/>
            <person name="Land M."/>
            <person name="Hauser L."/>
            <person name="Jeffries C."/>
            <person name="Kyrpides N."/>
            <person name="Ivanova N."/>
            <person name="Mikhailova N."/>
            <person name="Beauchemin N."/>
            <person name="Sen A."/>
            <person name="Sur S.A."/>
            <person name="Gtari M."/>
            <person name="Wall L."/>
            <person name="Tisa L."/>
            <person name="Woyke T."/>
        </authorList>
    </citation>
    <scope>NUCLEOTIDE SEQUENCE [LARGE SCALE GENOMIC DNA]</scope>
    <source>
        <strain evidence="7">DSM 45817 / CECT 9037 / EuI1c</strain>
    </source>
</reference>
<keyword evidence="3" id="KW-0804">Transcription</keyword>
<dbReference type="PANTHER" id="PTHR30146:SF155">
    <property type="entry name" value="ALANINE RACEMASE"/>
    <property type="match status" value="1"/>
</dbReference>
<feature type="domain" description="HTH lacI-type" evidence="5">
    <location>
        <begin position="20"/>
        <end position="74"/>
    </location>
</feature>
<accession>E3IX03</accession>
<dbReference type="CDD" id="cd06267">
    <property type="entry name" value="PBP1_LacI_sugar_binding-like"/>
    <property type="match status" value="1"/>
</dbReference>
<dbReference type="PRINTS" id="PR00036">
    <property type="entry name" value="HTHLACI"/>
</dbReference>
<keyword evidence="7" id="KW-1185">Reference proteome</keyword>
<sequence length="348" mass="35198">MAAGGGSASSAGGPGRGGRPTVEDVAAAAGVSRATVSRVLNGSPRVLPATRERVLEAAAELGFVPSAAARALAGGRGDRVAVVAISHPGCLEEDRFFGTVTAAAAQAAGEIGLGVFLRRVAPGDFGALRALAADREIAGLIVINPGRGALGALPAAVARRTVTLGACAPEVAAVDVDNPRATRAALAHLTALGRRRVTLVVGPGDLPCVRERTEAYHAHQAAIGQPDRLVRARLGMPDAARALETSFDLDGPPEAIFAAGDGLADAVIEVCRRRGLRVGDDVTVVGFDDEPPPRRPAGTAYAAVRSPVPAIATAALRMIASGDTGAEQRRLPPARIGLRAVGAAKRPG</sequence>
<dbReference type="Gene3D" id="1.10.260.40">
    <property type="entry name" value="lambda repressor-like DNA-binding domains"/>
    <property type="match status" value="1"/>
</dbReference>
<dbReference type="Pfam" id="PF00356">
    <property type="entry name" value="LacI"/>
    <property type="match status" value="1"/>
</dbReference>
<dbReference type="KEGG" id="fri:FraEuI1c_5791"/>